<keyword evidence="3" id="KW-1185">Reference proteome</keyword>
<evidence type="ECO:0000256" key="1">
    <source>
        <dbReference type="SAM" id="Phobius"/>
    </source>
</evidence>
<protein>
    <submittedName>
        <fullName evidence="2">Uncharacterized protein</fullName>
    </submittedName>
</protein>
<dbReference type="Proteomes" id="UP001216907">
    <property type="component" value="Unassembled WGS sequence"/>
</dbReference>
<proteinExistence type="predicted"/>
<feature type="transmembrane region" description="Helical" evidence="1">
    <location>
        <begin position="12"/>
        <end position="31"/>
    </location>
</feature>
<dbReference type="EMBL" id="JARRAG010000002">
    <property type="protein sequence ID" value="MDG3006175.1"/>
    <property type="molecule type" value="Genomic_DNA"/>
</dbReference>
<name>A0ABT6FFK4_9BACT</name>
<keyword evidence="1" id="KW-0472">Membrane</keyword>
<keyword evidence="1" id="KW-0812">Transmembrane</keyword>
<gene>
    <name evidence="2" type="ORF">PZE19_20585</name>
</gene>
<comment type="caution">
    <text evidence="2">The sequence shown here is derived from an EMBL/GenBank/DDBJ whole genome shotgun (WGS) entry which is preliminary data.</text>
</comment>
<keyword evidence="1" id="KW-1133">Transmembrane helix</keyword>
<accession>A0ABT6FFK4</accession>
<evidence type="ECO:0000313" key="2">
    <source>
        <dbReference type="EMBL" id="MDG3006175.1"/>
    </source>
</evidence>
<organism evidence="2 3">
    <name type="scientific">Paludisphaera mucosa</name>
    <dbReference type="NCBI Taxonomy" id="3030827"/>
    <lineage>
        <taxon>Bacteria</taxon>
        <taxon>Pseudomonadati</taxon>
        <taxon>Planctomycetota</taxon>
        <taxon>Planctomycetia</taxon>
        <taxon>Isosphaerales</taxon>
        <taxon>Isosphaeraceae</taxon>
        <taxon>Paludisphaera</taxon>
    </lineage>
</organism>
<evidence type="ECO:0000313" key="3">
    <source>
        <dbReference type="Proteomes" id="UP001216907"/>
    </source>
</evidence>
<reference evidence="2 3" key="1">
    <citation type="submission" date="2023-03" db="EMBL/GenBank/DDBJ databases">
        <title>Paludisphaera mucosa sp. nov. a novel planctomycete from northern fen.</title>
        <authorList>
            <person name="Ivanova A."/>
        </authorList>
    </citation>
    <scope>NUCLEOTIDE SEQUENCE [LARGE SCALE GENOMIC DNA]</scope>
    <source>
        <strain evidence="2 3">Pla2</strain>
    </source>
</reference>
<sequence length="50" mass="5106">MLESKGTSDLAGNVVFTIGAGVRLLVAWFSVVGSEVESENPEVAPKAATA</sequence>
<dbReference type="RefSeq" id="WP_277862475.1">
    <property type="nucleotide sequence ID" value="NZ_JARRAG010000002.1"/>
</dbReference>